<dbReference type="AlphaFoldDB" id="A0A418Y446"/>
<dbReference type="EMBL" id="QYYA01000001">
    <property type="protein sequence ID" value="RJG20301.1"/>
    <property type="molecule type" value="Genomic_DNA"/>
</dbReference>
<dbReference type="OrthoDB" id="5296913at2"/>
<keyword evidence="4" id="KW-0812">Transmembrane</keyword>
<name>A0A418Y446_9GAMM</name>
<protein>
    <recommendedName>
        <fullName evidence="2">diguanylate cyclase</fullName>
        <ecNumber evidence="2">2.7.7.65</ecNumber>
    </recommendedName>
</protein>
<dbReference type="Pfam" id="PF00990">
    <property type="entry name" value="GGDEF"/>
    <property type="match status" value="1"/>
</dbReference>
<dbReference type="SUPFAM" id="SSF55073">
    <property type="entry name" value="Nucleotide cyclase"/>
    <property type="match status" value="1"/>
</dbReference>
<evidence type="ECO:0000256" key="2">
    <source>
        <dbReference type="ARBA" id="ARBA00012528"/>
    </source>
</evidence>
<dbReference type="InterPro" id="IPR050469">
    <property type="entry name" value="Diguanylate_Cyclase"/>
</dbReference>
<dbReference type="EC" id="2.7.7.65" evidence="2"/>
<feature type="transmembrane region" description="Helical" evidence="4">
    <location>
        <begin position="137"/>
        <end position="158"/>
    </location>
</feature>
<feature type="domain" description="GGDEF" evidence="5">
    <location>
        <begin position="212"/>
        <end position="343"/>
    </location>
</feature>
<dbReference type="PANTHER" id="PTHR45138:SF9">
    <property type="entry name" value="DIGUANYLATE CYCLASE DGCM-RELATED"/>
    <property type="match status" value="1"/>
</dbReference>
<feature type="transmembrane region" description="Helical" evidence="4">
    <location>
        <begin position="107"/>
        <end position="125"/>
    </location>
</feature>
<dbReference type="PROSITE" id="PS50887">
    <property type="entry name" value="GGDEF"/>
    <property type="match status" value="1"/>
</dbReference>
<accession>A0A418Y446</accession>
<dbReference type="InterPro" id="IPR029787">
    <property type="entry name" value="Nucleotide_cyclase"/>
</dbReference>
<gene>
    <name evidence="6" type="ORF">D4A39_03505</name>
</gene>
<comment type="catalytic activity">
    <reaction evidence="3">
        <text>2 GTP = 3',3'-c-di-GMP + 2 diphosphate</text>
        <dbReference type="Rhea" id="RHEA:24898"/>
        <dbReference type="ChEBI" id="CHEBI:33019"/>
        <dbReference type="ChEBI" id="CHEBI:37565"/>
        <dbReference type="ChEBI" id="CHEBI:58805"/>
        <dbReference type="EC" id="2.7.7.65"/>
    </reaction>
</comment>
<dbReference type="InterPro" id="IPR000160">
    <property type="entry name" value="GGDEF_dom"/>
</dbReference>
<keyword evidence="7" id="KW-1185">Reference proteome</keyword>
<dbReference type="GO" id="GO:0052621">
    <property type="term" value="F:diguanylate cyclase activity"/>
    <property type="evidence" value="ECO:0007669"/>
    <property type="project" value="UniProtKB-EC"/>
</dbReference>
<comment type="cofactor">
    <cofactor evidence="1">
        <name>Mg(2+)</name>
        <dbReference type="ChEBI" id="CHEBI:18420"/>
    </cofactor>
</comment>
<dbReference type="InterPro" id="IPR043128">
    <property type="entry name" value="Rev_trsase/Diguanyl_cyclase"/>
</dbReference>
<dbReference type="Proteomes" id="UP000283734">
    <property type="component" value="Unassembled WGS sequence"/>
</dbReference>
<dbReference type="CDD" id="cd01949">
    <property type="entry name" value="GGDEF"/>
    <property type="match status" value="1"/>
</dbReference>
<dbReference type="SMART" id="SM00267">
    <property type="entry name" value="GGDEF"/>
    <property type="match status" value="1"/>
</dbReference>
<evidence type="ECO:0000313" key="7">
    <source>
        <dbReference type="Proteomes" id="UP000283734"/>
    </source>
</evidence>
<evidence type="ECO:0000313" key="6">
    <source>
        <dbReference type="EMBL" id="RJG20301.1"/>
    </source>
</evidence>
<evidence type="ECO:0000256" key="4">
    <source>
        <dbReference type="SAM" id="Phobius"/>
    </source>
</evidence>
<feature type="transmembrane region" description="Helical" evidence="4">
    <location>
        <begin position="58"/>
        <end position="77"/>
    </location>
</feature>
<reference evidence="6 7" key="1">
    <citation type="submission" date="2018-09" db="EMBL/GenBank/DDBJ databases">
        <title>Alcanivorax profundi sp. nov., isolated from 1000 m-depth seawater of the Mariana Trench.</title>
        <authorList>
            <person name="Liu J."/>
        </authorList>
    </citation>
    <scope>NUCLEOTIDE SEQUENCE [LARGE SCALE GENOMIC DNA]</scope>
    <source>
        <strain evidence="6 7">MTEO17</strain>
    </source>
</reference>
<dbReference type="PANTHER" id="PTHR45138">
    <property type="entry name" value="REGULATORY COMPONENTS OF SENSORY TRANSDUCTION SYSTEM"/>
    <property type="match status" value="1"/>
</dbReference>
<organism evidence="6 7">
    <name type="scientific">Alcanivorax profundi</name>
    <dbReference type="NCBI Taxonomy" id="2338368"/>
    <lineage>
        <taxon>Bacteria</taxon>
        <taxon>Pseudomonadati</taxon>
        <taxon>Pseudomonadota</taxon>
        <taxon>Gammaproteobacteria</taxon>
        <taxon>Oceanospirillales</taxon>
        <taxon>Alcanivoracaceae</taxon>
        <taxon>Alcanivorax</taxon>
    </lineage>
</organism>
<comment type="caution">
    <text evidence="6">The sequence shown here is derived from an EMBL/GenBank/DDBJ whole genome shotgun (WGS) entry which is preliminary data.</text>
</comment>
<keyword evidence="4" id="KW-1133">Transmembrane helix</keyword>
<proteinExistence type="predicted"/>
<feature type="transmembrane region" description="Helical" evidence="4">
    <location>
        <begin position="83"/>
        <end position="100"/>
    </location>
</feature>
<sequence length="343" mass="38560">MALYSYLLLWMGTFLGVQLSAFEPGTPHALIFGWLYGINALFYLMIRSGCSERLKDPSLTFLQMATGILATTAILYFSRELRGAMLSIYFMVMTFGVFALDRRGLMLMALFTLTCFTGLQVFELSTSPHSVVFSYLIGHWIILALGLCWFIYVGGYIHNLQTRVRDQRESLREAHERLSAIAIRDELTGLYNRRHFLERLDEEMSLAERNGSALHLAIIDLDHFKQVNDQYGHAAGDEVLCRFSNLASQGLRRSDLLARYGGEEFVVLFPHASKQACMAAMERLRDAFASQDFGFSGAMQTSFSAGLAAYQKGESAESFTHRADTALYEAKAAGRNRIHLTGE</sequence>
<dbReference type="FunFam" id="3.30.70.270:FF:000001">
    <property type="entry name" value="Diguanylate cyclase domain protein"/>
    <property type="match status" value="1"/>
</dbReference>
<feature type="transmembrane region" description="Helical" evidence="4">
    <location>
        <begin position="29"/>
        <end position="46"/>
    </location>
</feature>
<dbReference type="NCBIfam" id="TIGR00254">
    <property type="entry name" value="GGDEF"/>
    <property type="match status" value="1"/>
</dbReference>
<keyword evidence="4" id="KW-0472">Membrane</keyword>
<dbReference type="Gene3D" id="3.30.70.270">
    <property type="match status" value="1"/>
</dbReference>
<evidence type="ECO:0000256" key="1">
    <source>
        <dbReference type="ARBA" id="ARBA00001946"/>
    </source>
</evidence>
<evidence type="ECO:0000259" key="5">
    <source>
        <dbReference type="PROSITE" id="PS50887"/>
    </source>
</evidence>
<evidence type="ECO:0000256" key="3">
    <source>
        <dbReference type="ARBA" id="ARBA00034247"/>
    </source>
</evidence>